<dbReference type="AlphaFoldDB" id="G7W0N1"/>
<sequence>MIDIRFVEEAPVEEGNPFAGKAFAQLIDRRGKIRATARQPIVNHVW</sequence>
<dbReference type="KEGG" id="pta:HPL003_16100"/>
<dbReference type="Proteomes" id="UP000005876">
    <property type="component" value="Chromosome"/>
</dbReference>
<proteinExistence type="predicted"/>
<reference evidence="1 2" key="3">
    <citation type="journal article" date="2012" name="J. Bacteriol.">
        <title>Genome Sequence of Paenibacillus terrae HPL-003, a Xylanase-Producing Bacterium Isolated from Soil Found in Forest Residue.</title>
        <authorList>
            <person name="Shin S.H."/>
            <person name="Kim S."/>
            <person name="Kim J.Y."/>
            <person name="Song H.Y."/>
            <person name="Cho S.J."/>
            <person name="Kim D.R."/>
            <person name="Lee K.I."/>
            <person name="Lim H.K."/>
            <person name="Park N.J."/>
            <person name="Hwang I.T."/>
            <person name="Yang K.S."/>
        </authorList>
    </citation>
    <scope>NUCLEOTIDE SEQUENCE [LARGE SCALE GENOMIC DNA]</scope>
    <source>
        <strain evidence="1 2">HPL-003</strain>
    </source>
</reference>
<dbReference type="EMBL" id="CP003107">
    <property type="protein sequence ID" value="AET59968.1"/>
    <property type="molecule type" value="Genomic_DNA"/>
</dbReference>
<reference key="2">
    <citation type="submission" date="2011-11" db="EMBL/GenBank/DDBJ databases">
        <authorList>
            <person name="Shin S.H."/>
            <person name="Kim S."/>
            <person name="Kim J.Y."/>
        </authorList>
    </citation>
    <scope>NUCLEOTIDE SEQUENCE</scope>
    <source>
        <strain>HPL-003</strain>
    </source>
</reference>
<organism evidence="1 2">
    <name type="scientific">Paenibacillus terrae (strain HPL-003)</name>
    <dbReference type="NCBI Taxonomy" id="985665"/>
    <lineage>
        <taxon>Bacteria</taxon>
        <taxon>Bacillati</taxon>
        <taxon>Bacillota</taxon>
        <taxon>Bacilli</taxon>
        <taxon>Bacillales</taxon>
        <taxon>Paenibacillaceae</taxon>
        <taxon>Paenibacillus</taxon>
    </lineage>
</organism>
<protein>
    <submittedName>
        <fullName evidence="1">Uncharacterized protein</fullName>
    </submittedName>
</protein>
<name>G7W0N1_PAETH</name>
<reference evidence="2" key="1">
    <citation type="submission" date="2011-11" db="EMBL/GenBank/DDBJ databases">
        <title>Complete sequence of Paenibacillus terrae HPL-003.</title>
        <authorList>
            <person name="Shin S.H."/>
            <person name="Kim S."/>
            <person name="Kim J.Y."/>
        </authorList>
    </citation>
    <scope>NUCLEOTIDE SEQUENCE [LARGE SCALE GENOMIC DNA]</scope>
    <source>
        <strain evidence="2">HPL-003</strain>
    </source>
</reference>
<evidence type="ECO:0000313" key="2">
    <source>
        <dbReference type="Proteomes" id="UP000005876"/>
    </source>
</evidence>
<evidence type="ECO:0000313" key="1">
    <source>
        <dbReference type="EMBL" id="AET59968.1"/>
    </source>
</evidence>
<accession>G7W0N1</accession>
<dbReference type="HOGENOM" id="CLU_3186725_0_0_9"/>
<gene>
    <name evidence="1" type="ordered locus">HPL003_16100</name>
</gene>